<dbReference type="EMBL" id="MFJG01000011">
    <property type="protein sequence ID" value="OGG07216.1"/>
    <property type="molecule type" value="Genomic_DNA"/>
</dbReference>
<name>A0A1F5Z458_9BACT</name>
<evidence type="ECO:0000313" key="2">
    <source>
        <dbReference type="Proteomes" id="UP000178681"/>
    </source>
</evidence>
<comment type="caution">
    <text evidence="1">The sequence shown here is derived from an EMBL/GenBank/DDBJ whole genome shotgun (WGS) entry which is preliminary data.</text>
</comment>
<reference evidence="1 2" key="1">
    <citation type="journal article" date="2016" name="Nat. Commun.">
        <title>Thousands of microbial genomes shed light on interconnected biogeochemical processes in an aquifer system.</title>
        <authorList>
            <person name="Anantharaman K."/>
            <person name="Brown C.T."/>
            <person name="Hug L.A."/>
            <person name="Sharon I."/>
            <person name="Castelle C.J."/>
            <person name="Probst A.J."/>
            <person name="Thomas B.C."/>
            <person name="Singh A."/>
            <person name="Wilkins M.J."/>
            <person name="Karaoz U."/>
            <person name="Brodie E.L."/>
            <person name="Williams K.H."/>
            <person name="Hubbard S.S."/>
            <person name="Banfield J.F."/>
        </authorList>
    </citation>
    <scope>NUCLEOTIDE SEQUENCE [LARGE SCALE GENOMIC DNA]</scope>
</reference>
<dbReference type="AlphaFoldDB" id="A0A1F5Z458"/>
<sequence length="158" mass="16621">MTTTTPTPPPTPPGPVCNGSCTGTGQGNCQSGQECIAGVCRNPQCAESTACVCSSNNAACNSVIADKSLSTIVIGDTVTFTGYGWVSSATDTMDLINFIVTRDGVEVINTDAAAVRAPEKDIAGEYYYKANYSYTVSSAGNYQVKVRSHWVQGNVWKD</sequence>
<accession>A0A1F5Z458</accession>
<evidence type="ECO:0000313" key="1">
    <source>
        <dbReference type="EMBL" id="OGG07216.1"/>
    </source>
</evidence>
<organism evidence="1 2">
    <name type="scientific">Candidatus Gottesmanbacteria bacterium RIFCSPHIGHO2_01_FULL_42_12</name>
    <dbReference type="NCBI Taxonomy" id="1798377"/>
    <lineage>
        <taxon>Bacteria</taxon>
        <taxon>Candidatus Gottesmaniibacteriota</taxon>
    </lineage>
</organism>
<dbReference type="STRING" id="1798377.A2872_01350"/>
<dbReference type="Proteomes" id="UP000178681">
    <property type="component" value="Unassembled WGS sequence"/>
</dbReference>
<proteinExistence type="predicted"/>
<gene>
    <name evidence="1" type="ORF">A2872_01350</name>
</gene>
<protein>
    <submittedName>
        <fullName evidence="1">Uncharacterized protein</fullName>
    </submittedName>
</protein>